<dbReference type="Proteomes" id="UP000821845">
    <property type="component" value="Chromosome 4"/>
</dbReference>
<comment type="caution">
    <text evidence="1">The sequence shown here is derived from an EMBL/GenBank/DDBJ whole genome shotgun (WGS) entry which is preliminary data.</text>
</comment>
<dbReference type="EMBL" id="CM023484">
    <property type="protein sequence ID" value="KAH6933103.1"/>
    <property type="molecule type" value="Genomic_DNA"/>
</dbReference>
<sequence length="108" mass="11467">MRNSLAKDSEMHLKIILVGLTIFGLIVEQSGATPASSASDAEARVDPEPAHGSAERSVEVARIDVGAITTEDASEAESRTYPDGVQRVRLSDGEQARIGTDCLKSPCR</sequence>
<proteinExistence type="predicted"/>
<gene>
    <name evidence="1" type="ORF">HPB50_012099</name>
</gene>
<accession>A0ACB7SE12</accession>
<reference evidence="1" key="1">
    <citation type="submission" date="2020-05" db="EMBL/GenBank/DDBJ databases">
        <title>Large-scale comparative analyses of tick genomes elucidate their genetic diversity and vector capacities.</title>
        <authorList>
            <person name="Jia N."/>
            <person name="Wang J."/>
            <person name="Shi W."/>
            <person name="Du L."/>
            <person name="Sun Y."/>
            <person name="Zhan W."/>
            <person name="Jiang J."/>
            <person name="Wang Q."/>
            <person name="Zhang B."/>
            <person name="Ji P."/>
            <person name="Sakyi L.B."/>
            <person name="Cui X."/>
            <person name="Yuan T."/>
            <person name="Jiang B."/>
            <person name="Yang W."/>
            <person name="Lam T.T.-Y."/>
            <person name="Chang Q."/>
            <person name="Ding S."/>
            <person name="Wang X."/>
            <person name="Zhu J."/>
            <person name="Ruan X."/>
            <person name="Zhao L."/>
            <person name="Wei J."/>
            <person name="Que T."/>
            <person name="Du C."/>
            <person name="Cheng J."/>
            <person name="Dai P."/>
            <person name="Han X."/>
            <person name="Huang E."/>
            <person name="Gao Y."/>
            <person name="Liu J."/>
            <person name="Shao H."/>
            <person name="Ye R."/>
            <person name="Li L."/>
            <person name="Wei W."/>
            <person name="Wang X."/>
            <person name="Wang C."/>
            <person name="Yang T."/>
            <person name="Huo Q."/>
            <person name="Li W."/>
            <person name="Guo W."/>
            <person name="Chen H."/>
            <person name="Zhou L."/>
            <person name="Ni X."/>
            <person name="Tian J."/>
            <person name="Zhou Y."/>
            <person name="Sheng Y."/>
            <person name="Liu T."/>
            <person name="Pan Y."/>
            <person name="Xia L."/>
            <person name="Li J."/>
            <person name="Zhao F."/>
            <person name="Cao W."/>
        </authorList>
    </citation>
    <scope>NUCLEOTIDE SEQUENCE</scope>
    <source>
        <strain evidence="1">Hyas-2018</strain>
    </source>
</reference>
<protein>
    <submittedName>
        <fullName evidence="1">Uncharacterized protein</fullName>
    </submittedName>
</protein>
<evidence type="ECO:0000313" key="2">
    <source>
        <dbReference type="Proteomes" id="UP000821845"/>
    </source>
</evidence>
<name>A0ACB7SE12_HYAAI</name>
<keyword evidence="2" id="KW-1185">Reference proteome</keyword>
<evidence type="ECO:0000313" key="1">
    <source>
        <dbReference type="EMBL" id="KAH6933103.1"/>
    </source>
</evidence>
<organism evidence="1 2">
    <name type="scientific">Hyalomma asiaticum</name>
    <name type="common">Tick</name>
    <dbReference type="NCBI Taxonomy" id="266040"/>
    <lineage>
        <taxon>Eukaryota</taxon>
        <taxon>Metazoa</taxon>
        <taxon>Ecdysozoa</taxon>
        <taxon>Arthropoda</taxon>
        <taxon>Chelicerata</taxon>
        <taxon>Arachnida</taxon>
        <taxon>Acari</taxon>
        <taxon>Parasitiformes</taxon>
        <taxon>Ixodida</taxon>
        <taxon>Ixodoidea</taxon>
        <taxon>Ixodidae</taxon>
        <taxon>Hyalomminae</taxon>
        <taxon>Hyalomma</taxon>
    </lineage>
</organism>